<sequence>MLGSGNVLPVKIQPPLLRPLAYRILSKKYGLNIKSDGLVALAEFIGGAFGIEWKKSGDTILFLERFATIWKQQERGIFIDANGVNEVISELKEREKTTIKKKSVEERKSGNGGVKTLDSFLLQKASTPLDEAEDSEVAMEPKDKNTMDLEDDESRASSTSPVVLETDEVTEDEMEVENVQEEEENEDEDGDVELDWRNYFKVINASEQQRFSYDPYKLQFVFQPSFRKANLAQNSYNNNNNSTRLQSLNQLRLPDVDSKISIFPTRYNLIRDRIMRNEAFQNDTNFNPLSSMISMKNAMNSNENSIASGMSLTLIKNLLGRNGKNFLLLGLIKKNSKGKWALEDTSGVVEIDLTQAIPTSGVYYVPGCIVLVEGIYFTSANTFHVSSITHPPAEKREITLEAIGNIDLLGVHGISTPNYIAKLDSNLKLRLHFLEKELIDHKFLILGGDLFLDDMNTISALRKLFTKINDDPPTVIIFQGSFSSTPVHASTQNNGISSTSRYKNGFDTLATLLSQFDYLTESSTMIFIPGANDPWSSMVSLGATRIWPQKSIPNYFTQRINRVCKNVIWGSNPTRIAYLAQEIVITRDDIAERFKRNSIYLPAVEEAKKEELLIQQEKERERLINDPDNIQLETLSIEQNKLPAKVKESRKIVKTILDQGHLSPFLTSIKPVMWDLDHALTLYPIPSTLIVTDLSAPPYEVTYNGCKVLNPGIFINNRRARYLEYCPALKKATQEELYF</sequence>
<dbReference type="InterPro" id="IPR016266">
    <property type="entry name" value="POLE2"/>
</dbReference>
<keyword evidence="4" id="KW-0235">DNA replication</keyword>
<feature type="compositionally biased region" description="Acidic residues" evidence="8">
    <location>
        <begin position="165"/>
        <end position="190"/>
    </location>
</feature>
<dbReference type="KEGG" id="vpo:Kpol_1013p40"/>
<gene>
    <name evidence="10" type="ORF">Kpol_1013p40</name>
</gene>
<keyword evidence="6" id="KW-0539">Nucleus</keyword>
<evidence type="ECO:0000256" key="7">
    <source>
        <dbReference type="ARBA" id="ARBA00032930"/>
    </source>
</evidence>
<dbReference type="PhylomeDB" id="A7TH87"/>
<protein>
    <recommendedName>
        <fullName evidence="3">DNA polymerase epsilon subunit B</fullName>
    </recommendedName>
    <alternativeName>
        <fullName evidence="7">DNA polymerase II subunit 2</fullName>
    </alternativeName>
</protein>
<name>A7TH87_VANPO</name>
<dbReference type="PANTHER" id="PTHR12708:SF0">
    <property type="entry name" value="DNA POLYMERASE EPSILON SUBUNIT 2"/>
    <property type="match status" value="1"/>
</dbReference>
<proteinExistence type="inferred from homology"/>
<feature type="region of interest" description="Disordered" evidence="8">
    <location>
        <begin position="128"/>
        <end position="190"/>
    </location>
</feature>
<dbReference type="Proteomes" id="UP000000267">
    <property type="component" value="Unassembled WGS sequence"/>
</dbReference>
<evidence type="ECO:0000256" key="5">
    <source>
        <dbReference type="ARBA" id="ARBA00023125"/>
    </source>
</evidence>
<dbReference type="OMA" id="PEDGAWF"/>
<dbReference type="EMBL" id="DS480390">
    <property type="protein sequence ID" value="EDO18368.1"/>
    <property type="molecule type" value="Genomic_DNA"/>
</dbReference>
<dbReference type="AlphaFoldDB" id="A7TH87"/>
<evidence type="ECO:0000313" key="11">
    <source>
        <dbReference type="Proteomes" id="UP000000267"/>
    </source>
</evidence>
<evidence type="ECO:0000256" key="3">
    <source>
        <dbReference type="ARBA" id="ARBA00016011"/>
    </source>
</evidence>
<dbReference type="RefSeq" id="XP_001646226.1">
    <property type="nucleotide sequence ID" value="XM_001646176.1"/>
</dbReference>
<dbReference type="eggNOG" id="KOG3818">
    <property type="taxonomic scope" value="Eukaryota"/>
</dbReference>
<dbReference type="GO" id="GO:0045005">
    <property type="term" value="P:DNA-templated DNA replication maintenance of fidelity"/>
    <property type="evidence" value="ECO:0007669"/>
    <property type="project" value="EnsemblFungi"/>
</dbReference>
<evidence type="ECO:0000256" key="2">
    <source>
        <dbReference type="ARBA" id="ARBA00009560"/>
    </source>
</evidence>
<dbReference type="GeneID" id="5546651"/>
<dbReference type="Pfam" id="PF04042">
    <property type="entry name" value="DNA_pol_E_B"/>
    <property type="match status" value="1"/>
</dbReference>
<dbReference type="GO" id="GO:0003887">
    <property type="term" value="F:DNA-directed DNA polymerase activity"/>
    <property type="evidence" value="ECO:0007669"/>
    <property type="project" value="EnsemblFungi"/>
</dbReference>
<evidence type="ECO:0000256" key="1">
    <source>
        <dbReference type="ARBA" id="ARBA00004123"/>
    </source>
</evidence>
<evidence type="ECO:0000313" key="10">
    <source>
        <dbReference type="EMBL" id="EDO18368.1"/>
    </source>
</evidence>
<dbReference type="GO" id="GO:0043596">
    <property type="term" value="C:nuclear replication fork"/>
    <property type="evidence" value="ECO:0007669"/>
    <property type="project" value="EnsemblFungi"/>
</dbReference>
<dbReference type="GO" id="GO:0005737">
    <property type="term" value="C:cytoplasm"/>
    <property type="evidence" value="ECO:0007669"/>
    <property type="project" value="EnsemblFungi"/>
</dbReference>
<dbReference type="GO" id="GO:0008622">
    <property type="term" value="C:epsilon DNA polymerase complex"/>
    <property type="evidence" value="ECO:0007669"/>
    <property type="project" value="EnsemblFungi"/>
</dbReference>
<evidence type="ECO:0000256" key="8">
    <source>
        <dbReference type="SAM" id="MobiDB-lite"/>
    </source>
</evidence>
<organism evidence="11">
    <name type="scientific">Vanderwaltozyma polyspora (strain ATCC 22028 / DSM 70294 / BCRC 21397 / CBS 2163 / NBRC 10782 / NRRL Y-8283 / UCD 57-17)</name>
    <name type="common">Kluyveromyces polysporus</name>
    <dbReference type="NCBI Taxonomy" id="436907"/>
    <lineage>
        <taxon>Eukaryota</taxon>
        <taxon>Fungi</taxon>
        <taxon>Dikarya</taxon>
        <taxon>Ascomycota</taxon>
        <taxon>Saccharomycotina</taxon>
        <taxon>Saccharomycetes</taxon>
        <taxon>Saccharomycetales</taxon>
        <taxon>Saccharomycetaceae</taxon>
        <taxon>Vanderwaltozyma</taxon>
    </lineage>
</organism>
<comment type="subcellular location">
    <subcellularLocation>
        <location evidence="1">Nucleus</location>
    </subcellularLocation>
</comment>
<reference evidence="10 11" key="1">
    <citation type="journal article" date="2007" name="Proc. Natl. Acad. Sci. U.S.A.">
        <title>Independent sorting-out of thousands of duplicated gene pairs in two yeast species descended from a whole-genome duplication.</title>
        <authorList>
            <person name="Scannell D.R."/>
            <person name="Frank A.C."/>
            <person name="Conant G.C."/>
            <person name="Byrne K.P."/>
            <person name="Woolfit M."/>
            <person name="Wolfe K.H."/>
        </authorList>
    </citation>
    <scope>NUCLEOTIDE SEQUENCE [LARGE SCALE GENOMIC DNA]</scope>
    <source>
        <strain evidence="11">ATCC 22028 / DSM 70294 / BCRC 21397 / CBS 2163 / NBRC 10782 / NRRL Y-8283 / UCD 57-17</strain>
    </source>
</reference>
<accession>A7TH87</accession>
<comment type="similarity">
    <text evidence="2">Belongs to the DNA polymerase epsilon subunit B family.</text>
</comment>
<dbReference type="InParanoid" id="A7TH87"/>
<dbReference type="STRING" id="436907.A7TH87"/>
<dbReference type="OrthoDB" id="10254730at2759"/>
<dbReference type="HOGENOM" id="CLU_010628_1_0_1"/>
<dbReference type="GO" id="GO:0042276">
    <property type="term" value="P:error-prone translesion synthesis"/>
    <property type="evidence" value="ECO:0007669"/>
    <property type="project" value="EnsemblFungi"/>
</dbReference>
<evidence type="ECO:0000256" key="6">
    <source>
        <dbReference type="ARBA" id="ARBA00023242"/>
    </source>
</evidence>
<dbReference type="FunCoup" id="A7TH87">
    <property type="interactions" value="819"/>
</dbReference>
<evidence type="ECO:0000259" key="9">
    <source>
        <dbReference type="Pfam" id="PF04042"/>
    </source>
</evidence>
<dbReference type="GO" id="GO:0030337">
    <property type="term" value="F:DNA polymerase processivity factor activity"/>
    <property type="evidence" value="ECO:0007669"/>
    <property type="project" value="EnsemblFungi"/>
</dbReference>
<dbReference type="GO" id="GO:0003690">
    <property type="term" value="F:double-stranded DNA binding"/>
    <property type="evidence" value="ECO:0007669"/>
    <property type="project" value="EnsemblFungi"/>
</dbReference>
<dbReference type="GO" id="GO:0003697">
    <property type="term" value="F:single-stranded DNA binding"/>
    <property type="evidence" value="ECO:0007669"/>
    <property type="project" value="EnsemblFungi"/>
</dbReference>
<feature type="domain" description="DNA polymerase alpha/delta/epsilon subunit B" evidence="9">
    <location>
        <begin position="445"/>
        <end position="696"/>
    </location>
</feature>
<evidence type="ECO:0000256" key="4">
    <source>
        <dbReference type="ARBA" id="ARBA00022705"/>
    </source>
</evidence>
<dbReference type="InterPro" id="IPR007185">
    <property type="entry name" value="DNA_pol_a/d/e_bsu"/>
</dbReference>
<keyword evidence="5" id="KW-0238">DNA-binding</keyword>
<dbReference type="PANTHER" id="PTHR12708">
    <property type="entry name" value="DNA POLYMERASE EPSILON SUBUNIT B"/>
    <property type="match status" value="1"/>
</dbReference>
<keyword evidence="11" id="KW-1185">Reference proteome</keyword>